<accession>A0A0F9E8Q3</accession>
<gene>
    <name evidence="2" type="ORF">LCGC14_2397610</name>
</gene>
<keyword evidence="1" id="KW-1133">Transmembrane helix</keyword>
<protein>
    <submittedName>
        <fullName evidence="2">Uncharacterized protein</fullName>
    </submittedName>
</protein>
<dbReference type="AlphaFoldDB" id="A0A0F9E8Q3"/>
<keyword evidence="1" id="KW-0812">Transmembrane</keyword>
<feature type="transmembrane region" description="Helical" evidence="1">
    <location>
        <begin position="13"/>
        <end position="38"/>
    </location>
</feature>
<organism evidence="2">
    <name type="scientific">marine sediment metagenome</name>
    <dbReference type="NCBI Taxonomy" id="412755"/>
    <lineage>
        <taxon>unclassified sequences</taxon>
        <taxon>metagenomes</taxon>
        <taxon>ecological metagenomes</taxon>
    </lineage>
</organism>
<comment type="caution">
    <text evidence="2">The sequence shown here is derived from an EMBL/GenBank/DDBJ whole genome shotgun (WGS) entry which is preliminary data.</text>
</comment>
<evidence type="ECO:0000313" key="2">
    <source>
        <dbReference type="EMBL" id="KKL26201.1"/>
    </source>
</evidence>
<proteinExistence type="predicted"/>
<name>A0A0F9E8Q3_9ZZZZ</name>
<reference evidence="2" key="1">
    <citation type="journal article" date="2015" name="Nature">
        <title>Complex archaea that bridge the gap between prokaryotes and eukaryotes.</title>
        <authorList>
            <person name="Spang A."/>
            <person name="Saw J.H."/>
            <person name="Jorgensen S.L."/>
            <person name="Zaremba-Niedzwiedzka K."/>
            <person name="Martijn J."/>
            <person name="Lind A.E."/>
            <person name="van Eijk R."/>
            <person name="Schleper C."/>
            <person name="Guy L."/>
            <person name="Ettema T.J."/>
        </authorList>
    </citation>
    <scope>NUCLEOTIDE SEQUENCE</scope>
</reference>
<dbReference type="EMBL" id="LAZR01035920">
    <property type="protein sequence ID" value="KKL26201.1"/>
    <property type="molecule type" value="Genomic_DNA"/>
</dbReference>
<sequence length="47" mass="5017">MIEPMISPSEQGLAKHVCLVIGGLVLCGFFAVMVMAMVSSFKGDKDE</sequence>
<keyword evidence="1" id="KW-0472">Membrane</keyword>
<evidence type="ECO:0000256" key="1">
    <source>
        <dbReference type="SAM" id="Phobius"/>
    </source>
</evidence>